<comment type="function">
    <text evidence="3">Acts both as a biotin--[acetyl-CoA-carboxylase] ligase and a repressor.</text>
</comment>
<evidence type="ECO:0000256" key="1">
    <source>
        <dbReference type="ARBA" id="ARBA00022598"/>
    </source>
</evidence>
<dbReference type="SUPFAM" id="SSF55681">
    <property type="entry name" value="Class II aaRS and biotin synthetases"/>
    <property type="match status" value="1"/>
</dbReference>
<dbReference type="InterPro" id="IPR036390">
    <property type="entry name" value="WH_DNA-bd_sf"/>
</dbReference>
<keyword evidence="3" id="KW-0067">ATP-binding</keyword>
<dbReference type="InterPro" id="IPR011991">
    <property type="entry name" value="ArsR-like_HTH"/>
</dbReference>
<dbReference type="NCBIfam" id="TIGR00121">
    <property type="entry name" value="birA_ligase"/>
    <property type="match status" value="1"/>
</dbReference>
<dbReference type="HAMAP" id="MF_00978">
    <property type="entry name" value="Bifunct_BirA"/>
    <property type="match status" value="1"/>
</dbReference>
<dbReference type="InterPro" id="IPR013196">
    <property type="entry name" value="HTH_11"/>
</dbReference>
<keyword evidence="3" id="KW-0805">Transcription regulation</keyword>
<keyword evidence="3" id="KW-0804">Transcription</keyword>
<dbReference type="Proteomes" id="UP000182089">
    <property type="component" value="Unassembled WGS sequence"/>
</dbReference>
<dbReference type="PROSITE" id="PS51733">
    <property type="entry name" value="BPL_LPL_CATALYTIC"/>
    <property type="match status" value="1"/>
</dbReference>
<dbReference type="InterPro" id="IPR004143">
    <property type="entry name" value="BPL_LPL_catalytic"/>
</dbReference>
<dbReference type="InterPro" id="IPR030855">
    <property type="entry name" value="Bifunct_BirA"/>
</dbReference>
<keyword evidence="1 3" id="KW-0436">Ligase</keyword>
<feature type="domain" description="BPL/LPL catalytic" evidence="4">
    <location>
        <begin position="82"/>
        <end position="261"/>
    </location>
</feature>
<dbReference type="Gene3D" id="1.10.10.10">
    <property type="entry name" value="Winged helix-like DNA-binding domain superfamily/Winged helix DNA-binding domain"/>
    <property type="match status" value="1"/>
</dbReference>
<dbReference type="PANTHER" id="PTHR12835:SF5">
    <property type="entry name" value="BIOTIN--PROTEIN LIGASE"/>
    <property type="match status" value="1"/>
</dbReference>
<protein>
    <recommendedName>
        <fullName evidence="3">Bifunctional ligase/repressor BirA</fullName>
    </recommendedName>
    <alternativeName>
        <fullName evidence="3">Biotin--[acetyl-CoA-carboxylase] ligase</fullName>
        <ecNumber evidence="3">6.3.4.15</ecNumber>
    </alternativeName>
    <alternativeName>
        <fullName evidence="3">Biotin--protein ligase</fullName>
    </alternativeName>
    <alternativeName>
        <fullName evidence="3">Biotin-[acetyl-CoA carboxylase] synthetase</fullName>
    </alternativeName>
</protein>
<sequence>MKTSTQVLKLLIDADTYLSGQEIAQKLNLSRTAVWKAINTLKEAGYQIEGKPRVGYRFNDNNKLSEAGIRKYLASDLDLDFEIYDTIDSTNTRCSQVASAQTITKPLVVIADTQSKGHGRYGRNFSSPKGSGIYLSILLVNTDPDFNPGLLTTAAAIAVTRTVEKLLHVDCKIKWVNDVLVDNKKITGILTEGVADLENQLLKNIIVGTGINYLTDPHTFPDDIKDRAGSLIEYVQKTGISRNQFIAQYLNEFFNLYPDYKKAGFMDEYRKHSNTIGKDVVINRSGQITTGHVATIDNEGRIVLSSGQIISSGEVTKIRGI</sequence>
<comment type="similarity">
    <text evidence="3">Belongs to the biotin--protein ligase family.</text>
</comment>
<feature type="DNA-binding region" description="H-T-H motif" evidence="3">
    <location>
        <begin position="20"/>
        <end position="39"/>
    </location>
</feature>
<dbReference type="InterPro" id="IPR045864">
    <property type="entry name" value="aa-tRNA-synth_II/BPL/LPL"/>
</dbReference>
<evidence type="ECO:0000313" key="5">
    <source>
        <dbReference type="EMBL" id="SEM83528.1"/>
    </source>
</evidence>
<feature type="binding site" evidence="3">
    <location>
        <position position="185"/>
    </location>
    <ligand>
        <name>biotin</name>
        <dbReference type="ChEBI" id="CHEBI:57586"/>
    </ligand>
</feature>
<dbReference type="CDD" id="cd16442">
    <property type="entry name" value="BPL"/>
    <property type="match status" value="1"/>
</dbReference>
<comment type="caution">
    <text evidence="5">The sequence shown here is derived from an EMBL/GenBank/DDBJ whole genome shotgun (WGS) entry which is preliminary data.</text>
</comment>
<evidence type="ECO:0000313" key="6">
    <source>
        <dbReference type="Proteomes" id="UP000182089"/>
    </source>
</evidence>
<dbReference type="GO" id="GO:0016874">
    <property type="term" value="F:ligase activity"/>
    <property type="evidence" value="ECO:0007669"/>
    <property type="project" value="UniProtKB-KW"/>
</dbReference>
<dbReference type="CDD" id="cd00090">
    <property type="entry name" value="HTH_ARSR"/>
    <property type="match status" value="1"/>
</dbReference>
<dbReference type="PANTHER" id="PTHR12835">
    <property type="entry name" value="BIOTIN PROTEIN LIGASE"/>
    <property type="match status" value="1"/>
</dbReference>
<dbReference type="SUPFAM" id="SSF46785">
    <property type="entry name" value="Winged helix' DNA-binding domain"/>
    <property type="match status" value="1"/>
</dbReference>
<dbReference type="InterPro" id="IPR036388">
    <property type="entry name" value="WH-like_DNA-bd_sf"/>
</dbReference>
<accession>A0ABY1ACP7</accession>
<name>A0ABY1ACP7_9LACO</name>
<dbReference type="InterPro" id="IPR004408">
    <property type="entry name" value="Biotin_CoA_COase_ligase"/>
</dbReference>
<dbReference type="EC" id="6.3.4.15" evidence="3"/>
<keyword evidence="3" id="KW-0092">Biotin</keyword>
<feature type="binding site" evidence="3">
    <location>
        <position position="114"/>
    </location>
    <ligand>
        <name>biotin</name>
        <dbReference type="ChEBI" id="CHEBI:57586"/>
    </ligand>
</feature>
<comment type="caution">
    <text evidence="3">Lacks conserved residue(s) required for the propagation of feature annotation.</text>
</comment>
<feature type="binding site" evidence="3">
    <location>
        <begin position="89"/>
        <end position="91"/>
    </location>
    <ligand>
        <name>biotin</name>
        <dbReference type="ChEBI" id="CHEBI:57586"/>
    </ligand>
</feature>
<evidence type="ECO:0000256" key="2">
    <source>
        <dbReference type="ARBA" id="ARBA00023125"/>
    </source>
</evidence>
<keyword evidence="3" id="KW-0547">Nucleotide-binding</keyword>
<organism evidence="5 6">
    <name type="scientific">Ligilactobacillus ruminis</name>
    <dbReference type="NCBI Taxonomy" id="1623"/>
    <lineage>
        <taxon>Bacteria</taxon>
        <taxon>Bacillati</taxon>
        <taxon>Bacillota</taxon>
        <taxon>Bacilli</taxon>
        <taxon>Lactobacillales</taxon>
        <taxon>Lactobacillaceae</taxon>
        <taxon>Ligilactobacillus</taxon>
    </lineage>
</organism>
<keyword evidence="3" id="KW-0678">Repressor</keyword>
<dbReference type="EMBL" id="FOCC01000010">
    <property type="protein sequence ID" value="SEM83528.1"/>
    <property type="molecule type" value="Genomic_DNA"/>
</dbReference>
<reference evidence="5 6" key="1">
    <citation type="submission" date="2016-10" db="EMBL/GenBank/DDBJ databases">
        <authorList>
            <person name="Varghese N."/>
            <person name="Submissions S."/>
        </authorList>
    </citation>
    <scope>NUCLEOTIDE SEQUENCE [LARGE SCALE GENOMIC DNA]</scope>
    <source>
        <strain evidence="5 6">WC1T17</strain>
    </source>
</reference>
<dbReference type="Pfam" id="PF03099">
    <property type="entry name" value="BPL_LplA_LipB"/>
    <property type="match status" value="1"/>
</dbReference>
<keyword evidence="2 3" id="KW-0238">DNA-binding</keyword>
<evidence type="ECO:0000256" key="3">
    <source>
        <dbReference type="HAMAP-Rule" id="MF_00978"/>
    </source>
</evidence>
<gene>
    <name evidence="3" type="primary">birA</name>
    <name evidence="5" type="ORF">SAMN05216431_11022</name>
</gene>
<evidence type="ECO:0000259" key="4">
    <source>
        <dbReference type="PROSITE" id="PS51733"/>
    </source>
</evidence>
<dbReference type="Gene3D" id="3.30.930.10">
    <property type="entry name" value="Bira Bifunctional Protein, Domain 2"/>
    <property type="match status" value="1"/>
</dbReference>
<comment type="catalytic activity">
    <reaction evidence="3">
        <text>biotin + L-lysyl-[protein] + ATP = N(6)-biotinyl-L-lysyl-[protein] + AMP + diphosphate + H(+)</text>
        <dbReference type="Rhea" id="RHEA:11756"/>
        <dbReference type="Rhea" id="RHEA-COMP:9752"/>
        <dbReference type="Rhea" id="RHEA-COMP:10505"/>
        <dbReference type="ChEBI" id="CHEBI:15378"/>
        <dbReference type="ChEBI" id="CHEBI:29969"/>
        <dbReference type="ChEBI" id="CHEBI:30616"/>
        <dbReference type="ChEBI" id="CHEBI:33019"/>
        <dbReference type="ChEBI" id="CHEBI:57586"/>
        <dbReference type="ChEBI" id="CHEBI:83144"/>
        <dbReference type="ChEBI" id="CHEBI:456215"/>
        <dbReference type="EC" id="6.3.4.15"/>
    </reaction>
</comment>
<dbReference type="Pfam" id="PF08279">
    <property type="entry name" value="HTH_11"/>
    <property type="match status" value="1"/>
</dbReference>
<proteinExistence type="inferred from homology"/>